<dbReference type="PROSITE" id="PS00687">
    <property type="entry name" value="ALDEHYDE_DEHYDR_GLU"/>
    <property type="match status" value="1"/>
</dbReference>
<dbReference type="FunFam" id="3.40.309.10:FF:000012">
    <property type="entry name" value="Betaine aldehyde dehydrogenase"/>
    <property type="match status" value="1"/>
</dbReference>
<sequence length="496" mass="53109">MSQNTHQEWLDLAQTLPVPQYAFIDGQQAKAESGATFTSINPATGKPLADVVSCDAADVNRATAAARRSFEDRRWTGQPIAVRKRVMQNIAEGLRTHAAELALLDSLDMGKRVVDAYELDVPFSASLFDFYGEALDKLNGEAVATDDGVHATITKEPLGVVGAVVPWNYPVDMAAWKLAPAIAAGNSVVLKPAEQSPLSAIRLAEIFAEAGLPDGVVNVVPGFGETAGQAIGRHMDIDTLVFTGSTGVGKLFQRYAGESNMKQVWLECGGKSANIVFADTEDLQKAAESAAFDVFFNQGEVCSSHSRVLVQRGIHQEFVALLRDISERYQPGDPLDPASGMGAMVSAEHADMVEGFIARARQEADLAAGGRRLRLGDSDCFIQPTVVDNVHPDSELGQNEVFGPVLAVIPFDTEEDAVRIANSTQFGLAASVWTSNISRAHRVASRLVAGTVSVNATDAFGAQTPFGGFKSSGYGRDLSLHALDKYQGFKTTWISY</sequence>
<comment type="similarity">
    <text evidence="1 4">Belongs to the aldehyde dehydrogenase family.</text>
</comment>
<evidence type="ECO:0000256" key="3">
    <source>
        <dbReference type="PROSITE-ProRule" id="PRU10007"/>
    </source>
</evidence>
<evidence type="ECO:0000256" key="2">
    <source>
        <dbReference type="ARBA" id="ARBA00023002"/>
    </source>
</evidence>
<name>A0A1H0ZJU6_9MICC</name>
<dbReference type="Gene3D" id="3.40.605.10">
    <property type="entry name" value="Aldehyde Dehydrogenase, Chain A, domain 1"/>
    <property type="match status" value="1"/>
</dbReference>
<evidence type="ECO:0000313" key="7">
    <source>
        <dbReference type="Proteomes" id="UP000181917"/>
    </source>
</evidence>
<organism evidence="6 7">
    <name type="scientific">Crystallibacter crystallopoietes</name>
    <dbReference type="NCBI Taxonomy" id="37928"/>
    <lineage>
        <taxon>Bacteria</taxon>
        <taxon>Bacillati</taxon>
        <taxon>Actinomycetota</taxon>
        <taxon>Actinomycetes</taxon>
        <taxon>Micrococcales</taxon>
        <taxon>Micrococcaceae</taxon>
        <taxon>Crystallibacter</taxon>
    </lineage>
</organism>
<dbReference type="AlphaFoldDB" id="A0A1H0ZJU6"/>
<feature type="domain" description="Aldehyde dehydrogenase" evidence="5">
    <location>
        <begin position="32"/>
        <end position="491"/>
    </location>
</feature>
<dbReference type="InterPro" id="IPR029510">
    <property type="entry name" value="Ald_DH_CS_GLU"/>
</dbReference>
<evidence type="ECO:0000256" key="4">
    <source>
        <dbReference type="RuleBase" id="RU003345"/>
    </source>
</evidence>
<dbReference type="Pfam" id="PF00171">
    <property type="entry name" value="Aldedh"/>
    <property type="match status" value="1"/>
</dbReference>
<dbReference type="InterPro" id="IPR016161">
    <property type="entry name" value="Ald_DH/histidinol_DH"/>
</dbReference>
<dbReference type="KEGG" id="acry:AC20117_15265"/>
<dbReference type="FunFam" id="3.40.605.10:FF:000001">
    <property type="entry name" value="Aldehyde dehydrogenase 1"/>
    <property type="match status" value="1"/>
</dbReference>
<dbReference type="CDD" id="cd07112">
    <property type="entry name" value="ALDH_GABALDH-PuuC"/>
    <property type="match status" value="1"/>
</dbReference>
<gene>
    <name evidence="6" type="ORF">SAMN04489742_0404</name>
</gene>
<dbReference type="InterPro" id="IPR015590">
    <property type="entry name" value="Aldehyde_DH_dom"/>
</dbReference>
<dbReference type="InterPro" id="IPR016163">
    <property type="entry name" value="Ald_DH_C"/>
</dbReference>
<dbReference type="Gene3D" id="3.40.309.10">
    <property type="entry name" value="Aldehyde Dehydrogenase, Chain A, domain 2"/>
    <property type="match status" value="1"/>
</dbReference>
<evidence type="ECO:0000259" key="5">
    <source>
        <dbReference type="Pfam" id="PF00171"/>
    </source>
</evidence>
<accession>A0A1H0ZJU6</accession>
<dbReference type="OrthoDB" id="6882680at2"/>
<evidence type="ECO:0000256" key="1">
    <source>
        <dbReference type="ARBA" id="ARBA00009986"/>
    </source>
</evidence>
<dbReference type="STRING" id="37928.SAMN04489742_0404"/>
<keyword evidence="7" id="KW-1185">Reference proteome</keyword>
<dbReference type="Proteomes" id="UP000181917">
    <property type="component" value="Unassembled WGS sequence"/>
</dbReference>
<dbReference type="PANTHER" id="PTHR11699">
    <property type="entry name" value="ALDEHYDE DEHYDROGENASE-RELATED"/>
    <property type="match status" value="1"/>
</dbReference>
<proteinExistence type="inferred from homology"/>
<dbReference type="InterPro" id="IPR016162">
    <property type="entry name" value="Ald_DH_N"/>
</dbReference>
<evidence type="ECO:0000313" key="6">
    <source>
        <dbReference type="EMBL" id="SDQ27649.1"/>
    </source>
</evidence>
<dbReference type="EMBL" id="FNKH01000002">
    <property type="protein sequence ID" value="SDQ27649.1"/>
    <property type="molecule type" value="Genomic_DNA"/>
</dbReference>
<dbReference type="GO" id="GO:0016620">
    <property type="term" value="F:oxidoreductase activity, acting on the aldehyde or oxo group of donors, NAD or NADP as acceptor"/>
    <property type="evidence" value="ECO:0007669"/>
    <property type="project" value="InterPro"/>
</dbReference>
<feature type="active site" evidence="3">
    <location>
        <position position="267"/>
    </location>
</feature>
<protein>
    <submittedName>
        <fullName evidence="6">Gamma-glutamyl-gamma-aminobutyraldehyde dehydrogenase</fullName>
    </submittedName>
</protein>
<reference evidence="6 7" key="1">
    <citation type="submission" date="2016-10" db="EMBL/GenBank/DDBJ databases">
        <authorList>
            <person name="de Groot N.N."/>
        </authorList>
    </citation>
    <scope>NUCLEOTIDE SEQUENCE [LARGE SCALE GENOMIC DNA]</scope>
    <source>
        <strain evidence="6 7">DSM 20117</strain>
    </source>
</reference>
<dbReference type="RefSeq" id="WP_074698961.1">
    <property type="nucleotide sequence ID" value="NZ_CP018863.1"/>
</dbReference>
<keyword evidence="2 4" id="KW-0560">Oxidoreductase</keyword>
<dbReference type="SUPFAM" id="SSF53720">
    <property type="entry name" value="ALDH-like"/>
    <property type="match status" value="1"/>
</dbReference>